<evidence type="ECO:0000313" key="2">
    <source>
        <dbReference type="Proteomes" id="UP001295684"/>
    </source>
</evidence>
<dbReference type="AlphaFoldDB" id="A0AAD1UG35"/>
<dbReference type="Proteomes" id="UP001295684">
    <property type="component" value="Unassembled WGS sequence"/>
</dbReference>
<keyword evidence="2" id="KW-1185">Reference proteome</keyword>
<organism evidence="1 2">
    <name type="scientific">Euplotes crassus</name>
    <dbReference type="NCBI Taxonomy" id="5936"/>
    <lineage>
        <taxon>Eukaryota</taxon>
        <taxon>Sar</taxon>
        <taxon>Alveolata</taxon>
        <taxon>Ciliophora</taxon>
        <taxon>Intramacronucleata</taxon>
        <taxon>Spirotrichea</taxon>
        <taxon>Hypotrichia</taxon>
        <taxon>Euplotida</taxon>
        <taxon>Euplotidae</taxon>
        <taxon>Moneuplotes</taxon>
    </lineage>
</organism>
<protein>
    <submittedName>
        <fullName evidence="1">Uncharacterized protein</fullName>
    </submittedName>
</protein>
<gene>
    <name evidence="1" type="ORF">ECRASSUSDP1_LOCUS8572</name>
</gene>
<evidence type="ECO:0000313" key="1">
    <source>
        <dbReference type="EMBL" id="CAI2367291.1"/>
    </source>
</evidence>
<accession>A0AAD1UG35</accession>
<sequence>MINTNYVSTPMTCFCIYAPCMLFNQHTTREPCDMQIYAGDTIFMQELHNNRLNGDMNAMPPSSIPLMTVDPNLANIDCIQSQFEVYPELFQPQISPTKTIQTPFYEFSERKLPRIERVFGAVYESANIVPASPSRSTIPESTCSFEQQGPANSKIFQDRLHQLYTNLNSMENSDVYRNTLQATSNQEIVDFPTGVFNPRSETKKTDVFGLYIPLEGQNMLKKTSEVTIQYEKLELRNLKRHYKKTLVPVSIKKKCQRRGRKRINVLPAQNFEGLLNDLVLPKWIAILTKKTKREGEPIGQITEEYLWIKVLRDMRDFYRMIFKSRFHRSEKREDSNRDLLVKIFLEEMGITDISFMNSVSTFDFLYKAHYKARSTNEGKIFKDVINSTPMRIYYYYSESAKKTFLQDDLCSRLLYYFLTNFGSTYLSCVQSSLSPGITAIINYVVKKYSSGS</sequence>
<proteinExistence type="predicted"/>
<comment type="caution">
    <text evidence="1">The sequence shown here is derived from an EMBL/GenBank/DDBJ whole genome shotgun (WGS) entry which is preliminary data.</text>
</comment>
<dbReference type="EMBL" id="CAMPGE010008392">
    <property type="protein sequence ID" value="CAI2367291.1"/>
    <property type="molecule type" value="Genomic_DNA"/>
</dbReference>
<name>A0AAD1UG35_EUPCR</name>
<reference evidence="1" key="1">
    <citation type="submission" date="2023-07" db="EMBL/GenBank/DDBJ databases">
        <authorList>
            <consortium name="AG Swart"/>
            <person name="Singh M."/>
            <person name="Singh A."/>
            <person name="Seah K."/>
            <person name="Emmerich C."/>
        </authorList>
    </citation>
    <scope>NUCLEOTIDE SEQUENCE</scope>
    <source>
        <strain evidence="1">DP1</strain>
    </source>
</reference>